<dbReference type="eggNOG" id="arCOG11426">
    <property type="taxonomic scope" value="Archaea"/>
</dbReference>
<organism evidence="1 2">
    <name type="scientific">Candidatus Nitrososphaera evergladensis SR1</name>
    <dbReference type="NCBI Taxonomy" id="1459636"/>
    <lineage>
        <taxon>Archaea</taxon>
        <taxon>Nitrososphaerota</taxon>
        <taxon>Nitrososphaeria</taxon>
        <taxon>Nitrososphaerales</taxon>
        <taxon>Nitrososphaeraceae</taxon>
        <taxon>Nitrososphaera</taxon>
    </lineage>
</organism>
<dbReference type="GeneID" id="41597227"/>
<dbReference type="STRING" id="1459636.NTE_01432"/>
<keyword evidence="2" id="KW-1185">Reference proteome</keyword>
<gene>
    <name evidence="1" type="ORF">NTE_01432</name>
</gene>
<name>A0A075MPK7_9ARCH</name>
<dbReference type="Proteomes" id="UP000028194">
    <property type="component" value="Chromosome"/>
</dbReference>
<evidence type="ECO:0000313" key="2">
    <source>
        <dbReference type="Proteomes" id="UP000028194"/>
    </source>
</evidence>
<dbReference type="OrthoDB" id="12196at2157"/>
<protein>
    <submittedName>
        <fullName evidence="1">Uncharacterized protein</fullName>
    </submittedName>
</protein>
<reference evidence="1 2" key="1">
    <citation type="journal article" date="2014" name="PLoS ONE">
        <title>Genome Sequence of Candidatus Nitrososphaera evergladensis from Group I.1b Enriched from Everglades Soil Reveals Novel Genomic Features of the Ammonia-Oxidizing Archaea.</title>
        <authorList>
            <person name="Zhalnina K.V."/>
            <person name="Dias R."/>
            <person name="Leonard M.T."/>
            <person name="Dorr de Quadros P."/>
            <person name="Camargo F.A."/>
            <person name="Drew J.C."/>
            <person name="Farmerie W.G."/>
            <person name="Daroub S.H."/>
            <person name="Triplett E.W."/>
        </authorList>
    </citation>
    <scope>NUCLEOTIDE SEQUENCE [LARGE SCALE GENOMIC DNA]</scope>
    <source>
        <strain evidence="1 2">SR1</strain>
    </source>
</reference>
<dbReference type="HOGENOM" id="CLU_1387627_0_0_2"/>
<dbReference type="KEGG" id="nev:NTE_01432"/>
<dbReference type="EMBL" id="CP007174">
    <property type="protein sequence ID" value="AIF83496.1"/>
    <property type="molecule type" value="Genomic_DNA"/>
</dbReference>
<proteinExistence type="predicted"/>
<accession>A0A075MPK7</accession>
<dbReference type="RefSeq" id="WP_148700256.1">
    <property type="nucleotide sequence ID" value="NZ_CP007174.1"/>
</dbReference>
<sequence>MAQPNKSLLLGAVPGIALAALMVFVIPSSALVGAQNVTTDGLTPRGYVVVSVTRDGQEIYHNEQHNLITNAGKDFISAQIGSDSTGSNGANYIALTNTAITPVAGDTTLSGEITNNGLSRAQGTYAHTNGQSTFTVSKTFTATGATAAQAAGLFTASSGGTMMAENTFNAVSLAANDQLTITWTITLS</sequence>
<evidence type="ECO:0000313" key="1">
    <source>
        <dbReference type="EMBL" id="AIF83496.1"/>
    </source>
</evidence>
<dbReference type="AlphaFoldDB" id="A0A075MPK7"/>